<dbReference type="Proteomes" id="UP000326939">
    <property type="component" value="Chromosome 3"/>
</dbReference>
<keyword evidence="1" id="KW-0812">Transmembrane</keyword>
<reference evidence="3" key="1">
    <citation type="journal article" date="2019" name="Gigascience">
        <title>De novo genome assembly of the endangered Acer yangbiense, a plant species with extremely small populations endemic to Yunnan Province, China.</title>
        <authorList>
            <person name="Yang J."/>
            <person name="Wariss H.M."/>
            <person name="Tao L."/>
            <person name="Zhang R."/>
            <person name="Yun Q."/>
            <person name="Hollingsworth P."/>
            <person name="Dao Z."/>
            <person name="Luo G."/>
            <person name="Guo H."/>
            <person name="Ma Y."/>
            <person name="Sun W."/>
        </authorList>
    </citation>
    <scope>NUCLEOTIDE SEQUENCE [LARGE SCALE GENOMIC DNA]</scope>
    <source>
        <strain evidence="3">cv. br00</strain>
    </source>
</reference>
<feature type="transmembrane region" description="Helical" evidence="1">
    <location>
        <begin position="7"/>
        <end position="23"/>
    </location>
</feature>
<feature type="transmembrane region" description="Helical" evidence="1">
    <location>
        <begin position="35"/>
        <end position="55"/>
    </location>
</feature>
<keyword evidence="3" id="KW-1185">Reference proteome</keyword>
<name>A0A5N5NC61_9ROSI</name>
<accession>A0A5N5NC61</accession>
<evidence type="ECO:0000313" key="2">
    <source>
        <dbReference type="EMBL" id="KAB5564869.1"/>
    </source>
</evidence>
<keyword evidence="1" id="KW-0472">Membrane</keyword>
<evidence type="ECO:0000256" key="1">
    <source>
        <dbReference type="SAM" id="Phobius"/>
    </source>
</evidence>
<proteinExistence type="predicted"/>
<protein>
    <submittedName>
        <fullName evidence="2">Uncharacterized protein</fullName>
    </submittedName>
</protein>
<gene>
    <name evidence="2" type="ORF">DKX38_004923</name>
</gene>
<keyword evidence="1" id="KW-1133">Transmembrane helix</keyword>
<evidence type="ECO:0000313" key="3">
    <source>
        <dbReference type="Proteomes" id="UP000326939"/>
    </source>
</evidence>
<comment type="caution">
    <text evidence="2">The sequence shown here is derived from an EMBL/GenBank/DDBJ whole genome shotgun (WGS) entry which is preliminary data.</text>
</comment>
<dbReference type="EMBL" id="VDCV01000003">
    <property type="protein sequence ID" value="KAB5564869.1"/>
    <property type="molecule type" value="Genomic_DNA"/>
</dbReference>
<organism evidence="2 3">
    <name type="scientific">Salix brachista</name>
    <dbReference type="NCBI Taxonomy" id="2182728"/>
    <lineage>
        <taxon>Eukaryota</taxon>
        <taxon>Viridiplantae</taxon>
        <taxon>Streptophyta</taxon>
        <taxon>Embryophyta</taxon>
        <taxon>Tracheophyta</taxon>
        <taxon>Spermatophyta</taxon>
        <taxon>Magnoliopsida</taxon>
        <taxon>eudicotyledons</taxon>
        <taxon>Gunneridae</taxon>
        <taxon>Pentapetalae</taxon>
        <taxon>rosids</taxon>
        <taxon>fabids</taxon>
        <taxon>Malpighiales</taxon>
        <taxon>Salicaceae</taxon>
        <taxon>Saliceae</taxon>
        <taxon>Salix</taxon>
    </lineage>
</organism>
<sequence>MAVRHSCVKILIIAIMVIALLLSTDDLVTEEGSVFHQFTCSVVAISDGFLFIVMFDYGQTKPKRSSIKPKIGSIGFGLTTSSQTSCWANQSQKESNQTYIGPGEQQSQNSLAYLAAKKMSTIKTTSMLSKLLTARGKTTSFGSLGSPSHRVFVTATSRPLQDKKDKLTAEACQSVTEAAESVKEGARSVKKAAESVTHMSKEVTKIISETAETITDKAASIIKEKVVGK</sequence>
<dbReference type="AlphaFoldDB" id="A0A5N5NC61"/>